<feature type="compositionally biased region" description="Low complexity" evidence="1">
    <location>
        <begin position="195"/>
        <end position="206"/>
    </location>
</feature>
<sequence length="219" mass="22561">MRFSTIVLSIATAATAAPVSTPQWSGPASEPAPVDQPSTLQRLASNIGSFLTGSITGKQPKPPPVQPAGPRTGDQPWTPPPYPNQPGQPQPYPYTNAPGSSQAQAQAQAQPWPSQPYPVQPGSNPPALSQPFPNQPYPQGGQLPSTAKPTGNAPVYQNDKSGLTLSSPLGTYQYHKGPDGTYMKGGALGSIDKPAATGAASTASNGLLGSVSWGKRNVD</sequence>
<feature type="compositionally biased region" description="Polar residues" evidence="1">
    <location>
        <begin position="36"/>
        <end position="56"/>
    </location>
</feature>
<name>A0A4Z1P8R8_9PEZI</name>
<evidence type="ECO:0000313" key="3">
    <source>
        <dbReference type="EMBL" id="TID20931.1"/>
    </source>
</evidence>
<keyword evidence="2" id="KW-0732">Signal</keyword>
<evidence type="ECO:0000256" key="1">
    <source>
        <dbReference type="SAM" id="MobiDB-lite"/>
    </source>
</evidence>
<protein>
    <submittedName>
        <fullName evidence="3">Uncharacterized protein</fullName>
    </submittedName>
</protein>
<feature type="chain" id="PRO_5021400199" evidence="2">
    <location>
        <begin position="17"/>
        <end position="219"/>
    </location>
</feature>
<proteinExistence type="predicted"/>
<feature type="region of interest" description="Disordered" evidence="1">
    <location>
        <begin position="16"/>
        <end position="219"/>
    </location>
</feature>
<dbReference type="EMBL" id="SNSC02000010">
    <property type="protein sequence ID" value="TID20931.1"/>
    <property type="molecule type" value="Genomic_DNA"/>
</dbReference>
<dbReference type="AlphaFoldDB" id="A0A4Z1P8R8"/>
<accession>A0A4Z1P8R8</accession>
<feature type="compositionally biased region" description="Pro residues" evidence="1">
    <location>
        <begin position="77"/>
        <end position="92"/>
    </location>
</feature>
<feature type="signal peptide" evidence="2">
    <location>
        <begin position="1"/>
        <end position="16"/>
    </location>
</feature>
<reference evidence="3 4" key="1">
    <citation type="submission" date="2019-04" db="EMBL/GenBank/DDBJ databases">
        <title>High contiguity whole genome sequence and gene annotation resource for two Venturia nashicola isolates.</title>
        <authorList>
            <person name="Prokchorchik M."/>
            <person name="Won K."/>
            <person name="Lee Y."/>
            <person name="Choi E.D."/>
            <person name="Segonzac C."/>
            <person name="Sohn K.H."/>
        </authorList>
    </citation>
    <scope>NUCLEOTIDE SEQUENCE [LARGE SCALE GENOMIC DNA]</scope>
    <source>
        <strain evidence="3 4">PRI2</strain>
    </source>
</reference>
<comment type="caution">
    <text evidence="3">The sequence shown here is derived from an EMBL/GenBank/DDBJ whole genome shotgun (WGS) entry which is preliminary data.</text>
</comment>
<dbReference type="Proteomes" id="UP000298493">
    <property type="component" value="Unassembled WGS sequence"/>
</dbReference>
<dbReference type="STRING" id="86259.A0A4Z1P8R8"/>
<evidence type="ECO:0000313" key="4">
    <source>
        <dbReference type="Proteomes" id="UP000298493"/>
    </source>
</evidence>
<organism evidence="3 4">
    <name type="scientific">Venturia nashicola</name>
    <dbReference type="NCBI Taxonomy" id="86259"/>
    <lineage>
        <taxon>Eukaryota</taxon>
        <taxon>Fungi</taxon>
        <taxon>Dikarya</taxon>
        <taxon>Ascomycota</taxon>
        <taxon>Pezizomycotina</taxon>
        <taxon>Dothideomycetes</taxon>
        <taxon>Pleosporomycetidae</taxon>
        <taxon>Venturiales</taxon>
        <taxon>Venturiaceae</taxon>
        <taxon>Venturia</taxon>
    </lineage>
</organism>
<evidence type="ECO:0000256" key="2">
    <source>
        <dbReference type="SAM" id="SignalP"/>
    </source>
</evidence>
<feature type="compositionally biased region" description="Polar residues" evidence="1">
    <location>
        <begin position="158"/>
        <end position="170"/>
    </location>
</feature>
<keyword evidence="4" id="KW-1185">Reference proteome</keyword>
<feature type="compositionally biased region" description="Low complexity" evidence="1">
    <location>
        <begin position="93"/>
        <end position="112"/>
    </location>
</feature>
<gene>
    <name evidence="3" type="ORF">E6O75_ATG05696</name>
</gene>